<name>A0A419DDR0_9BACT</name>
<keyword evidence="2" id="KW-0812">Transmembrane</keyword>
<reference evidence="3 4" key="1">
    <citation type="journal article" date="2017" name="ISME J.">
        <title>Energy and carbon metabolisms in a deep terrestrial subsurface fluid microbial community.</title>
        <authorList>
            <person name="Momper L."/>
            <person name="Jungbluth S.P."/>
            <person name="Lee M.D."/>
            <person name="Amend J.P."/>
        </authorList>
    </citation>
    <scope>NUCLEOTIDE SEQUENCE [LARGE SCALE GENOMIC DNA]</scope>
    <source>
        <strain evidence="3">SURF_29</strain>
    </source>
</reference>
<proteinExistence type="predicted"/>
<dbReference type="PANTHER" id="PTHR43861">
    <property type="entry name" value="TRANS-ACONITATE 2-METHYLTRANSFERASE-RELATED"/>
    <property type="match status" value="1"/>
</dbReference>
<sequence>MMNKIPCNICKSLENIPVFLASDYITKTMHHLVKCKNCGLAFVNPQPTKDEMPKFYPEVFYYSEEPFFYDKINARLRYKELQKVIKKRTGRILDVGCGRGMLLKTFKESGWVVAGTELSSVSARYAREVMDVEVLSKNIEDCNFANDYFDVITLFHSLEHLCDPMASLNVIKKLLKSDGILIIVVPRFNSVYSNIFKDKWFHLDVPRHLFHFDDRSLERLLTTAGFDILKTKRYSLLYDSFGALQSILNFVCSEFNLLNNLNTGRVRFQDIMKSGNRRLVVDLIVSYLSQALLFPPLFLIAALLSIINIGGTLTVYVRK</sequence>
<dbReference type="SUPFAM" id="SSF53335">
    <property type="entry name" value="S-adenosyl-L-methionine-dependent methyltransferases"/>
    <property type="match status" value="1"/>
</dbReference>
<keyword evidence="2" id="KW-0472">Membrane</keyword>
<dbReference type="GO" id="GO:0032259">
    <property type="term" value="P:methylation"/>
    <property type="evidence" value="ECO:0007669"/>
    <property type="project" value="UniProtKB-KW"/>
</dbReference>
<comment type="caution">
    <text evidence="3">The sequence shown here is derived from an EMBL/GenBank/DDBJ whole genome shotgun (WGS) entry which is preliminary data.</text>
</comment>
<dbReference type="GO" id="GO:0008168">
    <property type="term" value="F:methyltransferase activity"/>
    <property type="evidence" value="ECO:0007669"/>
    <property type="project" value="UniProtKB-KW"/>
</dbReference>
<keyword evidence="1 3" id="KW-0808">Transferase</keyword>
<dbReference type="InterPro" id="IPR029063">
    <property type="entry name" value="SAM-dependent_MTases_sf"/>
</dbReference>
<dbReference type="AlphaFoldDB" id="A0A419DDR0"/>
<dbReference type="CDD" id="cd02440">
    <property type="entry name" value="AdoMet_MTases"/>
    <property type="match status" value="1"/>
</dbReference>
<feature type="transmembrane region" description="Helical" evidence="2">
    <location>
        <begin position="293"/>
        <end position="317"/>
    </location>
</feature>
<gene>
    <name evidence="3" type="ORF">C4544_03340</name>
</gene>
<accession>A0A419DDR0</accession>
<keyword evidence="3" id="KW-0489">Methyltransferase</keyword>
<evidence type="ECO:0000313" key="3">
    <source>
        <dbReference type="EMBL" id="RJO61249.1"/>
    </source>
</evidence>
<organism evidence="3 4">
    <name type="scientific">candidate division WS5 bacterium</name>
    <dbReference type="NCBI Taxonomy" id="2093353"/>
    <lineage>
        <taxon>Bacteria</taxon>
        <taxon>candidate division WS5</taxon>
    </lineage>
</organism>
<dbReference type="EMBL" id="QZJW01000024">
    <property type="protein sequence ID" value="RJO61249.1"/>
    <property type="molecule type" value="Genomic_DNA"/>
</dbReference>
<evidence type="ECO:0000256" key="2">
    <source>
        <dbReference type="SAM" id="Phobius"/>
    </source>
</evidence>
<evidence type="ECO:0000313" key="4">
    <source>
        <dbReference type="Proteomes" id="UP000285655"/>
    </source>
</evidence>
<protein>
    <submittedName>
        <fullName evidence="3">Class I SAM-dependent methyltransferase</fullName>
    </submittedName>
</protein>
<dbReference type="Pfam" id="PF13489">
    <property type="entry name" value="Methyltransf_23"/>
    <property type="match status" value="1"/>
</dbReference>
<dbReference type="Proteomes" id="UP000285655">
    <property type="component" value="Unassembled WGS sequence"/>
</dbReference>
<keyword evidence="2" id="KW-1133">Transmembrane helix</keyword>
<dbReference type="PANTHER" id="PTHR43861:SF3">
    <property type="entry name" value="PUTATIVE (AFU_ORTHOLOGUE AFUA_2G14390)-RELATED"/>
    <property type="match status" value="1"/>
</dbReference>
<evidence type="ECO:0000256" key="1">
    <source>
        <dbReference type="ARBA" id="ARBA00022679"/>
    </source>
</evidence>
<dbReference type="Gene3D" id="3.40.50.150">
    <property type="entry name" value="Vaccinia Virus protein VP39"/>
    <property type="match status" value="1"/>
</dbReference>